<protein>
    <submittedName>
        <fullName evidence="3">Uncharacterized protein</fullName>
    </submittedName>
</protein>
<comment type="caution">
    <text evidence="3">The sequence shown here is derived from an EMBL/GenBank/DDBJ whole genome shotgun (WGS) entry which is preliminary data.</text>
</comment>
<feature type="chain" id="PRO_5041219955" evidence="2">
    <location>
        <begin position="20"/>
        <end position="83"/>
    </location>
</feature>
<sequence>MPIVLAVLAAALLAGPALAQVDRTGTGGGPQTTERAGNVTSTGQTKPPSRAASPTAQNNPDRAPDGQTRGGISTGICIGCNAK</sequence>
<evidence type="ECO:0000256" key="2">
    <source>
        <dbReference type="SAM" id="SignalP"/>
    </source>
</evidence>
<keyword evidence="2" id="KW-0732">Signal</keyword>
<organism evidence="3 4">
    <name type="scientific">Methylobacterium gregans</name>
    <dbReference type="NCBI Taxonomy" id="374424"/>
    <lineage>
        <taxon>Bacteria</taxon>
        <taxon>Pseudomonadati</taxon>
        <taxon>Pseudomonadota</taxon>
        <taxon>Alphaproteobacteria</taxon>
        <taxon>Hyphomicrobiales</taxon>
        <taxon>Methylobacteriaceae</taxon>
        <taxon>Methylobacterium</taxon>
    </lineage>
</organism>
<feature type="signal peptide" evidence="2">
    <location>
        <begin position="1"/>
        <end position="19"/>
    </location>
</feature>
<evidence type="ECO:0000256" key="1">
    <source>
        <dbReference type="SAM" id="MobiDB-lite"/>
    </source>
</evidence>
<evidence type="ECO:0000313" key="3">
    <source>
        <dbReference type="EMBL" id="GJD81518.1"/>
    </source>
</evidence>
<name>A0AA37HT99_9HYPH</name>
<dbReference type="AlphaFoldDB" id="A0AA37HT99"/>
<feature type="compositionally biased region" description="Polar residues" evidence="1">
    <location>
        <begin position="31"/>
        <end position="60"/>
    </location>
</feature>
<feature type="region of interest" description="Disordered" evidence="1">
    <location>
        <begin position="18"/>
        <end position="74"/>
    </location>
</feature>
<dbReference type="EMBL" id="BPQM01000142">
    <property type="protein sequence ID" value="GJD81518.1"/>
    <property type="molecule type" value="Genomic_DNA"/>
</dbReference>
<dbReference type="Proteomes" id="UP001055108">
    <property type="component" value="Unassembled WGS sequence"/>
</dbReference>
<gene>
    <name evidence="3" type="ORF">NBEOAGPD_4769</name>
</gene>
<reference evidence="3" key="2">
    <citation type="submission" date="2021-08" db="EMBL/GenBank/DDBJ databases">
        <authorList>
            <person name="Tani A."/>
            <person name="Ola A."/>
            <person name="Ogura Y."/>
            <person name="Katsura K."/>
            <person name="Hayashi T."/>
        </authorList>
    </citation>
    <scope>NUCLEOTIDE SEQUENCE</scope>
    <source>
        <strain evidence="3">NBRC 103626</strain>
    </source>
</reference>
<proteinExistence type="predicted"/>
<evidence type="ECO:0000313" key="4">
    <source>
        <dbReference type="Proteomes" id="UP001055108"/>
    </source>
</evidence>
<keyword evidence="4" id="KW-1185">Reference proteome</keyword>
<accession>A0AA37HT99</accession>
<dbReference type="RefSeq" id="WP_238306749.1">
    <property type="nucleotide sequence ID" value="NZ_BPQM01000142.1"/>
</dbReference>
<reference evidence="3" key="1">
    <citation type="journal article" date="2016" name="Front. Microbiol.">
        <title>Genome Sequence of the Piezophilic, Mesophilic Sulfate-Reducing Bacterium Desulfovibrio indicus J2T.</title>
        <authorList>
            <person name="Cao J."/>
            <person name="Maignien L."/>
            <person name="Shao Z."/>
            <person name="Alain K."/>
            <person name="Jebbar M."/>
        </authorList>
    </citation>
    <scope>NUCLEOTIDE SEQUENCE</scope>
    <source>
        <strain evidence="3">NBRC 103626</strain>
    </source>
</reference>